<reference evidence="2" key="1">
    <citation type="submission" date="2024-02" db="UniProtKB">
        <authorList>
            <consortium name="WormBaseParasite"/>
        </authorList>
    </citation>
    <scope>IDENTIFICATION</scope>
</reference>
<keyword evidence="1" id="KW-1185">Reference proteome</keyword>
<evidence type="ECO:0000313" key="1">
    <source>
        <dbReference type="Proteomes" id="UP000887575"/>
    </source>
</evidence>
<evidence type="ECO:0000313" key="2">
    <source>
        <dbReference type="WBParaSite" id="MBELARI_LOCUS17566"/>
    </source>
</evidence>
<dbReference type="AlphaFoldDB" id="A0AAF3J5J6"/>
<proteinExistence type="predicted"/>
<organism evidence="1 2">
    <name type="scientific">Mesorhabditis belari</name>
    <dbReference type="NCBI Taxonomy" id="2138241"/>
    <lineage>
        <taxon>Eukaryota</taxon>
        <taxon>Metazoa</taxon>
        <taxon>Ecdysozoa</taxon>
        <taxon>Nematoda</taxon>
        <taxon>Chromadorea</taxon>
        <taxon>Rhabditida</taxon>
        <taxon>Rhabditina</taxon>
        <taxon>Rhabditomorpha</taxon>
        <taxon>Rhabditoidea</taxon>
        <taxon>Rhabditidae</taxon>
        <taxon>Mesorhabditinae</taxon>
        <taxon>Mesorhabditis</taxon>
    </lineage>
</organism>
<dbReference type="WBParaSite" id="MBELARI_LOCUS17566">
    <property type="protein sequence ID" value="MBELARI_LOCUS17566"/>
    <property type="gene ID" value="MBELARI_LOCUS17566"/>
</dbReference>
<protein>
    <submittedName>
        <fullName evidence="2">Uncharacterized protein</fullName>
    </submittedName>
</protein>
<name>A0AAF3J5J6_9BILA</name>
<accession>A0AAF3J5J6</accession>
<sequence>MVRNEAFLRDDIDQLFSALFSNASKQTRVVTNTLTEFFSLSDRRSSSAAAKIAQTLVTTFYVPEVAEELSMLICDKVIEELDEWSGLFESLLSRYYHLVTEKTREKMLKVIDGLLAKTDQPLYEH</sequence>
<dbReference type="Proteomes" id="UP000887575">
    <property type="component" value="Unassembled WGS sequence"/>
</dbReference>